<evidence type="ECO:0000313" key="3">
    <source>
        <dbReference type="Proteomes" id="UP000001312"/>
    </source>
</evidence>
<name>A7F8R9_SCLS1</name>
<keyword evidence="1" id="KW-0732">Signal</keyword>
<sequence>MIWIFLMISMLQWASMGFNNPKHVIEGEVTVSKQPLLLIGVRMHFSAATEARNTLYTTSLIGQKAFVGSEQARKFGESMSRTSMACTSQLALRFDAQPYNLIAPLSPLLLATFWSTPDSWLLQNLKRLLPKSVYFCSPKPQLLYTLRMRASLLLSSASF</sequence>
<dbReference type="InParanoid" id="A7F8R9"/>
<feature type="chain" id="PRO_5002706125" evidence="1">
    <location>
        <begin position="18"/>
        <end position="159"/>
    </location>
</feature>
<protein>
    <submittedName>
        <fullName evidence="2">Uncharacterized protein</fullName>
    </submittedName>
</protein>
<accession>A7F8R9</accession>
<evidence type="ECO:0000313" key="2">
    <source>
        <dbReference type="EMBL" id="EDN99140.1"/>
    </source>
</evidence>
<gene>
    <name evidence="2" type="ORF">SS1G_14000</name>
</gene>
<evidence type="ECO:0000256" key="1">
    <source>
        <dbReference type="SAM" id="SignalP"/>
    </source>
</evidence>
<organism evidence="2 3">
    <name type="scientific">Sclerotinia sclerotiorum (strain ATCC 18683 / 1980 / Ss-1)</name>
    <name type="common">White mold</name>
    <name type="synonym">Whetzelinia sclerotiorum</name>
    <dbReference type="NCBI Taxonomy" id="665079"/>
    <lineage>
        <taxon>Eukaryota</taxon>
        <taxon>Fungi</taxon>
        <taxon>Dikarya</taxon>
        <taxon>Ascomycota</taxon>
        <taxon>Pezizomycotina</taxon>
        <taxon>Leotiomycetes</taxon>
        <taxon>Helotiales</taxon>
        <taxon>Sclerotiniaceae</taxon>
        <taxon>Sclerotinia</taxon>
    </lineage>
</organism>
<dbReference type="RefSeq" id="XP_001585140.1">
    <property type="nucleotide sequence ID" value="XM_001585090.1"/>
</dbReference>
<proteinExistence type="predicted"/>
<dbReference type="Proteomes" id="UP000001312">
    <property type="component" value="Unassembled WGS sequence"/>
</dbReference>
<feature type="signal peptide" evidence="1">
    <location>
        <begin position="1"/>
        <end position="17"/>
    </location>
</feature>
<dbReference type="KEGG" id="ssl:SS1G_14000"/>
<reference evidence="3" key="1">
    <citation type="journal article" date="2011" name="PLoS Genet.">
        <title>Genomic analysis of the necrotrophic fungal pathogens Sclerotinia sclerotiorum and Botrytis cinerea.</title>
        <authorList>
            <person name="Amselem J."/>
            <person name="Cuomo C.A."/>
            <person name="van Kan J.A."/>
            <person name="Viaud M."/>
            <person name="Benito E.P."/>
            <person name="Couloux A."/>
            <person name="Coutinho P.M."/>
            <person name="de Vries R.P."/>
            <person name="Dyer P.S."/>
            <person name="Fillinger S."/>
            <person name="Fournier E."/>
            <person name="Gout L."/>
            <person name="Hahn M."/>
            <person name="Kohn L."/>
            <person name="Lapalu N."/>
            <person name="Plummer K.M."/>
            <person name="Pradier J.M."/>
            <person name="Quevillon E."/>
            <person name="Sharon A."/>
            <person name="Simon A."/>
            <person name="ten Have A."/>
            <person name="Tudzynski B."/>
            <person name="Tudzynski P."/>
            <person name="Wincker P."/>
            <person name="Andrew M."/>
            <person name="Anthouard V."/>
            <person name="Beever R.E."/>
            <person name="Beffa R."/>
            <person name="Benoit I."/>
            <person name="Bouzid O."/>
            <person name="Brault B."/>
            <person name="Chen Z."/>
            <person name="Choquer M."/>
            <person name="Collemare J."/>
            <person name="Cotton P."/>
            <person name="Danchin E.G."/>
            <person name="Da Silva C."/>
            <person name="Gautier A."/>
            <person name="Giraud C."/>
            <person name="Giraud T."/>
            <person name="Gonzalez C."/>
            <person name="Grossetete S."/>
            <person name="Guldener U."/>
            <person name="Henrissat B."/>
            <person name="Howlett B.J."/>
            <person name="Kodira C."/>
            <person name="Kretschmer M."/>
            <person name="Lappartient A."/>
            <person name="Leroch M."/>
            <person name="Levis C."/>
            <person name="Mauceli E."/>
            <person name="Neuveglise C."/>
            <person name="Oeser B."/>
            <person name="Pearson M."/>
            <person name="Poulain J."/>
            <person name="Poussereau N."/>
            <person name="Quesneville H."/>
            <person name="Rascle C."/>
            <person name="Schumacher J."/>
            <person name="Segurens B."/>
            <person name="Sexton A."/>
            <person name="Silva E."/>
            <person name="Sirven C."/>
            <person name="Soanes D.M."/>
            <person name="Talbot N.J."/>
            <person name="Templeton M."/>
            <person name="Yandava C."/>
            <person name="Yarden O."/>
            <person name="Zeng Q."/>
            <person name="Rollins J.A."/>
            <person name="Lebrun M.H."/>
            <person name="Dickman M."/>
        </authorList>
    </citation>
    <scope>NUCLEOTIDE SEQUENCE [LARGE SCALE GENOMIC DNA]</scope>
    <source>
        <strain evidence="3">ATCC 18683 / 1980 / Ss-1</strain>
    </source>
</reference>
<dbReference type="AlphaFoldDB" id="A7F8R9"/>
<dbReference type="GeneID" id="5481088"/>
<keyword evidence="3" id="KW-1185">Reference proteome</keyword>
<dbReference type="EMBL" id="CH476648">
    <property type="protein sequence ID" value="EDN99140.1"/>
    <property type="molecule type" value="Genomic_DNA"/>
</dbReference>